<dbReference type="AlphaFoldDB" id="A0A6N2KUR2"/>
<proteinExistence type="predicted"/>
<accession>A0A6N2KUR2</accession>
<organism evidence="1">
    <name type="scientific">Salix viminalis</name>
    <name type="common">Common osier</name>
    <name type="synonym">Basket willow</name>
    <dbReference type="NCBI Taxonomy" id="40686"/>
    <lineage>
        <taxon>Eukaryota</taxon>
        <taxon>Viridiplantae</taxon>
        <taxon>Streptophyta</taxon>
        <taxon>Embryophyta</taxon>
        <taxon>Tracheophyta</taxon>
        <taxon>Spermatophyta</taxon>
        <taxon>Magnoliopsida</taxon>
        <taxon>eudicotyledons</taxon>
        <taxon>Gunneridae</taxon>
        <taxon>Pentapetalae</taxon>
        <taxon>rosids</taxon>
        <taxon>fabids</taxon>
        <taxon>Malpighiales</taxon>
        <taxon>Salicaceae</taxon>
        <taxon>Saliceae</taxon>
        <taxon>Salix</taxon>
    </lineage>
</organism>
<sequence length="16" mass="2009">MFLCDRSIKKKVYVFM</sequence>
<name>A0A6N2KUR2_SALVM</name>
<gene>
    <name evidence="1" type="ORF">SVIM_LOCUS118552</name>
</gene>
<reference evidence="1" key="1">
    <citation type="submission" date="2019-03" db="EMBL/GenBank/DDBJ databases">
        <authorList>
            <person name="Mank J."/>
            <person name="Almeida P."/>
        </authorList>
    </citation>
    <scope>NUCLEOTIDE SEQUENCE</scope>
    <source>
        <strain evidence="1">78183</strain>
    </source>
</reference>
<protein>
    <submittedName>
        <fullName evidence="1">Uncharacterized protein</fullName>
    </submittedName>
</protein>
<dbReference type="EMBL" id="CAADRP010000624">
    <property type="protein sequence ID" value="VFU30434.1"/>
    <property type="molecule type" value="Genomic_DNA"/>
</dbReference>
<evidence type="ECO:0000313" key="1">
    <source>
        <dbReference type="EMBL" id="VFU30434.1"/>
    </source>
</evidence>